<dbReference type="Pfam" id="PF01029">
    <property type="entry name" value="NusB"/>
    <property type="match status" value="1"/>
</dbReference>
<dbReference type="GO" id="GO:0006353">
    <property type="term" value="P:DNA-templated transcription termination"/>
    <property type="evidence" value="ECO:0007669"/>
    <property type="project" value="InterPro"/>
</dbReference>
<proteinExistence type="inferred from homology"/>
<protein>
    <recommendedName>
        <fullName evidence="6">NusB/RsmB/TIM44 domain-containing protein</fullName>
    </recommendedName>
</protein>
<dbReference type="PANTHER" id="PTHR11078">
    <property type="entry name" value="N UTILIZATION SUBSTANCE PROTEIN B-RELATED"/>
    <property type="match status" value="1"/>
</dbReference>
<dbReference type="AlphaFoldDB" id="A0A381W2P6"/>
<dbReference type="NCBIfam" id="TIGR01951">
    <property type="entry name" value="nusB"/>
    <property type="match status" value="1"/>
</dbReference>
<dbReference type="SUPFAM" id="SSF48013">
    <property type="entry name" value="NusB-like"/>
    <property type="match status" value="1"/>
</dbReference>
<sequence length="149" mass="17178">MSKSNKKKEEARLTKKGRSGSRQLLLQALYQYQLNGDGFDVLFSQSKQTEEFSRIDQIHFKYLLQEILKNPDKLDKISSKHSDRPNEQLDPIERAIIWIGLIELLSHQDTPANVVINEAIELAKIYGAQDSYQFINGVLDSFLKEQSPR</sequence>
<keyword evidence="5" id="KW-0804">Transcription</keyword>
<name>A0A381W2P6_9ZZZZ</name>
<evidence type="ECO:0000256" key="3">
    <source>
        <dbReference type="ARBA" id="ARBA00022884"/>
    </source>
</evidence>
<dbReference type="GO" id="GO:0031564">
    <property type="term" value="P:transcription antitermination"/>
    <property type="evidence" value="ECO:0007669"/>
    <property type="project" value="UniProtKB-KW"/>
</dbReference>
<dbReference type="GO" id="GO:0005829">
    <property type="term" value="C:cytosol"/>
    <property type="evidence" value="ECO:0007669"/>
    <property type="project" value="TreeGrafter"/>
</dbReference>
<gene>
    <name evidence="7" type="ORF">METZ01_LOCUS99606</name>
</gene>
<evidence type="ECO:0000313" key="7">
    <source>
        <dbReference type="EMBL" id="SVA46752.1"/>
    </source>
</evidence>
<evidence type="ECO:0000256" key="2">
    <source>
        <dbReference type="ARBA" id="ARBA00022814"/>
    </source>
</evidence>
<dbReference type="Gene3D" id="1.10.940.10">
    <property type="entry name" value="NusB-like"/>
    <property type="match status" value="1"/>
</dbReference>
<feature type="domain" description="NusB/RsmB/TIM44" evidence="6">
    <location>
        <begin position="21"/>
        <end position="144"/>
    </location>
</feature>
<evidence type="ECO:0000259" key="6">
    <source>
        <dbReference type="Pfam" id="PF01029"/>
    </source>
</evidence>
<dbReference type="EMBL" id="UINC01010517">
    <property type="protein sequence ID" value="SVA46752.1"/>
    <property type="molecule type" value="Genomic_DNA"/>
</dbReference>
<dbReference type="GO" id="GO:0003723">
    <property type="term" value="F:RNA binding"/>
    <property type="evidence" value="ECO:0007669"/>
    <property type="project" value="UniProtKB-KW"/>
</dbReference>
<keyword evidence="2" id="KW-0889">Transcription antitermination</keyword>
<dbReference type="HAMAP" id="MF_00073">
    <property type="entry name" value="NusB"/>
    <property type="match status" value="1"/>
</dbReference>
<keyword evidence="4" id="KW-0805">Transcription regulation</keyword>
<accession>A0A381W2P6</accession>
<evidence type="ECO:0000256" key="1">
    <source>
        <dbReference type="ARBA" id="ARBA00005952"/>
    </source>
</evidence>
<reference evidence="7" key="1">
    <citation type="submission" date="2018-05" db="EMBL/GenBank/DDBJ databases">
        <authorList>
            <person name="Lanie J.A."/>
            <person name="Ng W.-L."/>
            <person name="Kazmierczak K.M."/>
            <person name="Andrzejewski T.M."/>
            <person name="Davidsen T.M."/>
            <person name="Wayne K.J."/>
            <person name="Tettelin H."/>
            <person name="Glass J.I."/>
            <person name="Rusch D."/>
            <person name="Podicherti R."/>
            <person name="Tsui H.-C.T."/>
            <person name="Winkler M.E."/>
        </authorList>
    </citation>
    <scope>NUCLEOTIDE SEQUENCE</scope>
</reference>
<comment type="similarity">
    <text evidence="1">Belongs to the NusB family.</text>
</comment>
<dbReference type="InterPro" id="IPR035926">
    <property type="entry name" value="NusB-like_sf"/>
</dbReference>
<evidence type="ECO:0000256" key="5">
    <source>
        <dbReference type="ARBA" id="ARBA00023163"/>
    </source>
</evidence>
<dbReference type="InterPro" id="IPR011605">
    <property type="entry name" value="NusB_fam"/>
</dbReference>
<dbReference type="PANTHER" id="PTHR11078:SF3">
    <property type="entry name" value="ANTITERMINATION NUSB DOMAIN-CONTAINING PROTEIN"/>
    <property type="match status" value="1"/>
</dbReference>
<keyword evidence="3" id="KW-0694">RNA-binding</keyword>
<evidence type="ECO:0000256" key="4">
    <source>
        <dbReference type="ARBA" id="ARBA00023015"/>
    </source>
</evidence>
<dbReference type="InterPro" id="IPR006027">
    <property type="entry name" value="NusB_RsmB_TIM44"/>
</dbReference>
<organism evidence="7">
    <name type="scientific">marine metagenome</name>
    <dbReference type="NCBI Taxonomy" id="408172"/>
    <lineage>
        <taxon>unclassified sequences</taxon>
        <taxon>metagenomes</taxon>
        <taxon>ecological metagenomes</taxon>
    </lineage>
</organism>